<keyword evidence="2" id="KW-0489">Methyltransferase</keyword>
<dbReference type="Pfam" id="PF05175">
    <property type="entry name" value="MTS"/>
    <property type="match status" value="1"/>
</dbReference>
<dbReference type="PATRIC" id="fig|1703773.3.peg.1739"/>
<dbReference type="PROSITE" id="PS00092">
    <property type="entry name" value="N6_MTASE"/>
    <property type="match status" value="1"/>
</dbReference>
<comment type="caution">
    <text evidence="7">The sequence shown here is derived from an EMBL/GenBank/DDBJ whole genome shotgun (WGS) entry which is preliminary data.</text>
</comment>
<dbReference type="CDD" id="cd02440">
    <property type="entry name" value="AdoMet_MTases"/>
    <property type="match status" value="1"/>
</dbReference>
<dbReference type="InterPro" id="IPR007848">
    <property type="entry name" value="Small_mtfrase_dom"/>
</dbReference>
<dbReference type="InterPro" id="IPR050320">
    <property type="entry name" value="N5-glutamine_MTase"/>
</dbReference>
<evidence type="ECO:0000256" key="3">
    <source>
        <dbReference type="ARBA" id="ARBA00022679"/>
    </source>
</evidence>
<dbReference type="PANTHER" id="PTHR18895:SF74">
    <property type="entry name" value="MTRF1L RELEASE FACTOR GLUTAMINE METHYLTRANSFERASE"/>
    <property type="match status" value="1"/>
</dbReference>
<reference evidence="7 8" key="1">
    <citation type="journal article" date="2015" name="Microbiome">
        <title>Genomic resolution of linkages in carbon, nitrogen, and sulfur cycling among widespread estuary sediment bacteria.</title>
        <authorList>
            <person name="Baker B.J."/>
            <person name="Lazar C.S."/>
            <person name="Teske A.P."/>
            <person name="Dick G.J."/>
        </authorList>
    </citation>
    <scope>NUCLEOTIDE SEQUENCE [LARGE SCALE GENOMIC DNA]</scope>
    <source>
        <strain evidence="7">SM1_40</strain>
    </source>
</reference>
<evidence type="ECO:0000259" key="6">
    <source>
        <dbReference type="Pfam" id="PF05175"/>
    </source>
</evidence>
<dbReference type="GO" id="GO:0003676">
    <property type="term" value="F:nucleic acid binding"/>
    <property type="evidence" value="ECO:0007669"/>
    <property type="project" value="InterPro"/>
</dbReference>
<dbReference type="GO" id="GO:0032259">
    <property type="term" value="P:methylation"/>
    <property type="evidence" value="ECO:0007669"/>
    <property type="project" value="UniProtKB-KW"/>
</dbReference>
<feature type="non-terminal residue" evidence="7">
    <location>
        <position position="1"/>
    </location>
</feature>
<dbReference type="InterPro" id="IPR002052">
    <property type="entry name" value="DNA_methylase_N6_adenine_CS"/>
</dbReference>
<sequence length="207" mass="22274">VFIPRSETEVLVDAVVAELADAASPLVLDVGTGCGNIAVALAVLVPGARLLASDISSDALDCARENAHLHQVGDRITFAQGDLYAPFDLPVYRSRLDAIVSNPPYVPIHEIGQLPREVRDHEPRVALDGGDDGLAVLGRLVREGRHLLMPGGLLAFEVGEAQADAVSELIGSLGPYGYPKTIHDYAHKERIILARTRSHRQTPRGER</sequence>
<dbReference type="GO" id="GO:0102559">
    <property type="term" value="F:peptide chain release factor N(5)-glutamine methyltransferase activity"/>
    <property type="evidence" value="ECO:0007669"/>
    <property type="project" value="UniProtKB-EC"/>
</dbReference>
<dbReference type="NCBIfam" id="TIGR00536">
    <property type="entry name" value="hemK_fam"/>
    <property type="match status" value="1"/>
</dbReference>
<evidence type="ECO:0000256" key="4">
    <source>
        <dbReference type="ARBA" id="ARBA00022691"/>
    </source>
</evidence>
<evidence type="ECO:0000256" key="5">
    <source>
        <dbReference type="ARBA" id="ARBA00048391"/>
    </source>
</evidence>
<dbReference type="EMBL" id="LJVA01000053">
    <property type="protein sequence ID" value="KPL09828.1"/>
    <property type="molecule type" value="Genomic_DNA"/>
</dbReference>
<feature type="domain" description="Methyltransferase small" evidence="6">
    <location>
        <begin position="16"/>
        <end position="106"/>
    </location>
</feature>
<dbReference type="InterPro" id="IPR029063">
    <property type="entry name" value="SAM-dependent_MTases_sf"/>
</dbReference>
<dbReference type="Gene3D" id="3.40.50.150">
    <property type="entry name" value="Vaccinia Virus protein VP39"/>
    <property type="match status" value="1"/>
</dbReference>
<keyword evidence="4" id="KW-0949">S-adenosyl-L-methionine</keyword>
<dbReference type="Proteomes" id="UP000051035">
    <property type="component" value="Unassembled WGS sequence"/>
</dbReference>
<dbReference type="AlphaFoldDB" id="A0A0S8JJ87"/>
<dbReference type="SUPFAM" id="SSF53335">
    <property type="entry name" value="S-adenosyl-L-methionine-dependent methyltransferases"/>
    <property type="match status" value="1"/>
</dbReference>
<name>A0A0S8JJ87_UNCT6</name>
<evidence type="ECO:0000313" key="8">
    <source>
        <dbReference type="Proteomes" id="UP000051035"/>
    </source>
</evidence>
<evidence type="ECO:0000313" key="7">
    <source>
        <dbReference type="EMBL" id="KPL09828.1"/>
    </source>
</evidence>
<comment type="catalytic activity">
    <reaction evidence="5">
        <text>L-glutaminyl-[peptide chain release factor] + S-adenosyl-L-methionine = N(5)-methyl-L-glutaminyl-[peptide chain release factor] + S-adenosyl-L-homocysteine + H(+)</text>
        <dbReference type="Rhea" id="RHEA:42896"/>
        <dbReference type="Rhea" id="RHEA-COMP:10271"/>
        <dbReference type="Rhea" id="RHEA-COMP:10272"/>
        <dbReference type="ChEBI" id="CHEBI:15378"/>
        <dbReference type="ChEBI" id="CHEBI:30011"/>
        <dbReference type="ChEBI" id="CHEBI:57856"/>
        <dbReference type="ChEBI" id="CHEBI:59789"/>
        <dbReference type="ChEBI" id="CHEBI:61891"/>
        <dbReference type="EC" id="2.1.1.297"/>
    </reaction>
</comment>
<dbReference type="InterPro" id="IPR004556">
    <property type="entry name" value="HemK-like"/>
</dbReference>
<keyword evidence="3" id="KW-0808">Transferase</keyword>
<proteinExistence type="predicted"/>
<evidence type="ECO:0000256" key="1">
    <source>
        <dbReference type="ARBA" id="ARBA00012771"/>
    </source>
</evidence>
<dbReference type="PANTHER" id="PTHR18895">
    <property type="entry name" value="HEMK METHYLTRANSFERASE"/>
    <property type="match status" value="1"/>
</dbReference>
<dbReference type="EC" id="2.1.1.297" evidence="1"/>
<gene>
    <name evidence="7" type="ORF">AMJ71_05410</name>
</gene>
<accession>A0A0S8JJ87</accession>
<protein>
    <recommendedName>
        <fullName evidence="1">peptide chain release factor N(5)-glutamine methyltransferase</fullName>
        <ecNumber evidence="1">2.1.1.297</ecNumber>
    </recommendedName>
</protein>
<evidence type="ECO:0000256" key="2">
    <source>
        <dbReference type="ARBA" id="ARBA00022603"/>
    </source>
</evidence>
<organism evidence="7 8">
    <name type="scientific">candidate division TA06 bacterium SM1_40</name>
    <dbReference type="NCBI Taxonomy" id="1703773"/>
    <lineage>
        <taxon>Bacteria</taxon>
        <taxon>Bacteria division TA06</taxon>
    </lineage>
</organism>